<dbReference type="AlphaFoldDB" id="A0A9N9AAU8"/>
<sequence>MLFVIVFNEHSKSLYPYGENNGNSQTHWWRNLSDTDVGITGSNIAFSNVVPETIILGDDLSCYSPDEECSNSEESKALTIKQLSIASTLYKIDHKFPDLKYRFNLKARGPDRFVAWWSENHPGCQITVDSIKRWTYREDEDPSRYNIHWKEYGD</sequence>
<reference evidence="1" key="1">
    <citation type="submission" date="2021-06" db="EMBL/GenBank/DDBJ databases">
        <authorList>
            <person name="Kallberg Y."/>
            <person name="Tangrot J."/>
            <person name="Rosling A."/>
        </authorList>
    </citation>
    <scope>NUCLEOTIDE SEQUENCE</scope>
    <source>
        <strain evidence="1">MA453B</strain>
    </source>
</reference>
<evidence type="ECO:0000313" key="2">
    <source>
        <dbReference type="Proteomes" id="UP000789405"/>
    </source>
</evidence>
<dbReference type="EMBL" id="CAJVPY010001447">
    <property type="protein sequence ID" value="CAG8522315.1"/>
    <property type="molecule type" value="Genomic_DNA"/>
</dbReference>
<gene>
    <name evidence="1" type="ORF">DERYTH_LOCUS3933</name>
</gene>
<dbReference type="Proteomes" id="UP000789405">
    <property type="component" value="Unassembled WGS sequence"/>
</dbReference>
<protein>
    <submittedName>
        <fullName evidence="1">9226_t:CDS:1</fullName>
    </submittedName>
</protein>
<organism evidence="1 2">
    <name type="scientific">Dentiscutata erythropus</name>
    <dbReference type="NCBI Taxonomy" id="1348616"/>
    <lineage>
        <taxon>Eukaryota</taxon>
        <taxon>Fungi</taxon>
        <taxon>Fungi incertae sedis</taxon>
        <taxon>Mucoromycota</taxon>
        <taxon>Glomeromycotina</taxon>
        <taxon>Glomeromycetes</taxon>
        <taxon>Diversisporales</taxon>
        <taxon>Gigasporaceae</taxon>
        <taxon>Dentiscutata</taxon>
    </lineage>
</organism>
<name>A0A9N9AAU8_9GLOM</name>
<comment type="caution">
    <text evidence="1">The sequence shown here is derived from an EMBL/GenBank/DDBJ whole genome shotgun (WGS) entry which is preliminary data.</text>
</comment>
<accession>A0A9N9AAU8</accession>
<keyword evidence="2" id="KW-1185">Reference proteome</keyword>
<proteinExistence type="predicted"/>
<evidence type="ECO:0000313" key="1">
    <source>
        <dbReference type="EMBL" id="CAG8522315.1"/>
    </source>
</evidence>
<dbReference type="OrthoDB" id="2367682at2759"/>